<evidence type="ECO:0000256" key="1">
    <source>
        <dbReference type="SAM" id="Phobius"/>
    </source>
</evidence>
<keyword evidence="3" id="KW-1185">Reference proteome</keyword>
<proteinExistence type="predicted"/>
<protein>
    <submittedName>
        <fullName evidence="2">Uncharacterized protein</fullName>
    </submittedName>
</protein>
<keyword evidence="1" id="KW-0812">Transmembrane</keyword>
<name>A0A9P6UEA2_9FUNG</name>
<feature type="non-terminal residue" evidence="2">
    <location>
        <position position="1"/>
    </location>
</feature>
<accession>A0A9P6UEA2</accession>
<keyword evidence="1" id="KW-0472">Membrane</keyword>
<dbReference type="Proteomes" id="UP000823405">
    <property type="component" value="Unassembled WGS sequence"/>
</dbReference>
<dbReference type="AlphaFoldDB" id="A0A9P6UEA2"/>
<sequence>KRFKFSDFWKLLVGVSSLIGTCMALIGWRLIDVVDYQHIQKPDGEDILPPNGH</sequence>
<evidence type="ECO:0000313" key="3">
    <source>
        <dbReference type="Proteomes" id="UP000823405"/>
    </source>
</evidence>
<reference evidence="2" key="1">
    <citation type="journal article" date="2020" name="Fungal Divers.">
        <title>Resolving the Mortierellaceae phylogeny through synthesis of multi-gene phylogenetics and phylogenomics.</title>
        <authorList>
            <person name="Vandepol N."/>
            <person name="Liber J."/>
            <person name="Desiro A."/>
            <person name="Na H."/>
            <person name="Kennedy M."/>
            <person name="Barry K."/>
            <person name="Grigoriev I.V."/>
            <person name="Miller A.N."/>
            <person name="O'Donnell K."/>
            <person name="Stajich J.E."/>
            <person name="Bonito G."/>
        </authorList>
    </citation>
    <scope>NUCLEOTIDE SEQUENCE</scope>
    <source>
        <strain evidence="2">NVP60</strain>
    </source>
</reference>
<dbReference type="EMBL" id="JAAAIN010004456">
    <property type="protein sequence ID" value="KAG0280963.1"/>
    <property type="molecule type" value="Genomic_DNA"/>
</dbReference>
<gene>
    <name evidence="2" type="ORF">BGZ97_009332</name>
</gene>
<keyword evidence="1" id="KW-1133">Transmembrane helix</keyword>
<comment type="caution">
    <text evidence="2">The sequence shown here is derived from an EMBL/GenBank/DDBJ whole genome shotgun (WGS) entry which is preliminary data.</text>
</comment>
<feature type="transmembrane region" description="Helical" evidence="1">
    <location>
        <begin position="12"/>
        <end position="31"/>
    </location>
</feature>
<evidence type="ECO:0000313" key="2">
    <source>
        <dbReference type="EMBL" id="KAG0280963.1"/>
    </source>
</evidence>
<dbReference type="OrthoDB" id="10325015at2759"/>
<organism evidence="2 3">
    <name type="scientific">Linnemannia gamsii</name>
    <dbReference type="NCBI Taxonomy" id="64522"/>
    <lineage>
        <taxon>Eukaryota</taxon>
        <taxon>Fungi</taxon>
        <taxon>Fungi incertae sedis</taxon>
        <taxon>Mucoromycota</taxon>
        <taxon>Mortierellomycotina</taxon>
        <taxon>Mortierellomycetes</taxon>
        <taxon>Mortierellales</taxon>
        <taxon>Mortierellaceae</taxon>
        <taxon>Linnemannia</taxon>
    </lineage>
</organism>